<keyword evidence="1" id="KW-0472">Membrane</keyword>
<comment type="caution">
    <text evidence="2">The sequence shown here is derived from an EMBL/GenBank/DDBJ whole genome shotgun (WGS) entry which is preliminary data.</text>
</comment>
<dbReference type="RefSeq" id="WP_203927876.1">
    <property type="nucleotide sequence ID" value="NZ_BOPH01000034.1"/>
</dbReference>
<organism evidence="2 3">
    <name type="scientific">Virgisporangium ochraceum</name>
    <dbReference type="NCBI Taxonomy" id="65505"/>
    <lineage>
        <taxon>Bacteria</taxon>
        <taxon>Bacillati</taxon>
        <taxon>Actinomycetota</taxon>
        <taxon>Actinomycetes</taxon>
        <taxon>Micromonosporales</taxon>
        <taxon>Micromonosporaceae</taxon>
        <taxon>Virgisporangium</taxon>
    </lineage>
</organism>
<dbReference type="EMBL" id="BOPH01000034">
    <property type="protein sequence ID" value="GIJ67919.1"/>
    <property type="molecule type" value="Genomic_DNA"/>
</dbReference>
<name>A0A8J3ZQ83_9ACTN</name>
<keyword evidence="3" id="KW-1185">Reference proteome</keyword>
<accession>A0A8J3ZQ83</accession>
<keyword evidence="1" id="KW-1133">Transmembrane helix</keyword>
<proteinExistence type="predicted"/>
<feature type="transmembrane region" description="Helical" evidence="1">
    <location>
        <begin position="32"/>
        <end position="56"/>
    </location>
</feature>
<keyword evidence="1" id="KW-0812">Transmembrane</keyword>
<feature type="transmembrane region" description="Helical" evidence="1">
    <location>
        <begin position="68"/>
        <end position="89"/>
    </location>
</feature>
<dbReference type="Proteomes" id="UP000635606">
    <property type="component" value="Unassembled WGS sequence"/>
</dbReference>
<sequence length="399" mass="43486">MTAAGAQRRPDARTRVWWWLIALPGRLVTREWIIAVAFTIGMASLSVAFGVVPDLAAEGWAGNPRLPWLVGFTVVAMVFLVAGAGMWWLRNTLLHRRGTAYIVEETAPGWDPEDKRAFTAAIRSQFAAVREVPGPARLRGDWEWAFDHRAALWGERLTDLVHSFRVVYINDDPTTPNALYMWAPWPVALAFGLRTHNRNRSLNLQVRARPSFGRRGTVRAVAFTDPGHTFGDPGGTQQPPAGTITVREYPVRLRVEPAGAGPPVVVLLLRTSDLPFGPLPSEPHGGTPTLSVTDGATLNLPGDALATVHEWVYQPVGQTIDWVEFPAVVASAAAWIRDRADVADGSSLLLGALLPQEVAVGIGIVAARTPNWPAHLWPMMHDPARGLVVVRLDLGRGTA</sequence>
<evidence type="ECO:0000256" key="1">
    <source>
        <dbReference type="SAM" id="Phobius"/>
    </source>
</evidence>
<evidence type="ECO:0000313" key="2">
    <source>
        <dbReference type="EMBL" id="GIJ67919.1"/>
    </source>
</evidence>
<dbReference type="AlphaFoldDB" id="A0A8J3ZQ83"/>
<gene>
    <name evidence="2" type="ORF">Voc01_028360</name>
</gene>
<reference evidence="2" key="1">
    <citation type="submission" date="2021-01" db="EMBL/GenBank/DDBJ databases">
        <title>Whole genome shotgun sequence of Virgisporangium ochraceum NBRC 16418.</title>
        <authorList>
            <person name="Komaki H."/>
            <person name="Tamura T."/>
        </authorList>
    </citation>
    <scope>NUCLEOTIDE SEQUENCE</scope>
    <source>
        <strain evidence="2">NBRC 16418</strain>
    </source>
</reference>
<evidence type="ECO:0000313" key="3">
    <source>
        <dbReference type="Proteomes" id="UP000635606"/>
    </source>
</evidence>
<protein>
    <submittedName>
        <fullName evidence="2">Uncharacterized protein</fullName>
    </submittedName>
</protein>